<dbReference type="Proteomes" id="UP000019151">
    <property type="component" value="Chromosome"/>
</dbReference>
<reference evidence="1 2" key="1">
    <citation type="journal article" date="2014" name="Genome Announc.">
        <title>Genome Sequence and Methylome of Soil Bacterium Gemmatirosa kalamazoonensis KBS708T, a Member of the Rarely Cultivated Gemmatimonadetes Phylum.</title>
        <authorList>
            <person name="Debruyn J.M."/>
            <person name="Radosevich M."/>
            <person name="Wommack K.E."/>
            <person name="Polson S.W."/>
            <person name="Hauser L.J."/>
            <person name="Fawaz M.N."/>
            <person name="Korlach J."/>
            <person name="Tsai Y.C."/>
        </authorList>
    </citation>
    <scope>NUCLEOTIDE SEQUENCE [LARGE SCALE GENOMIC DNA]</scope>
    <source>
        <strain evidence="1 2">KBS708</strain>
    </source>
</reference>
<accession>W0RMH1</accession>
<dbReference type="PANTHER" id="PTHR39555">
    <property type="entry name" value="FIMBRIAL ASSEMBLY PROTEIN PILO-LIKE PROTEIN-RELATED"/>
    <property type="match status" value="1"/>
</dbReference>
<organism evidence="1 2">
    <name type="scientific">Gemmatirosa kalamazoonensis</name>
    <dbReference type="NCBI Taxonomy" id="861299"/>
    <lineage>
        <taxon>Bacteria</taxon>
        <taxon>Pseudomonadati</taxon>
        <taxon>Gemmatimonadota</taxon>
        <taxon>Gemmatimonadia</taxon>
        <taxon>Gemmatimonadales</taxon>
        <taxon>Gemmatimonadaceae</taxon>
        <taxon>Gemmatirosa</taxon>
    </lineage>
</organism>
<dbReference type="EMBL" id="CP007128">
    <property type="protein sequence ID" value="AHG91515.1"/>
    <property type="molecule type" value="Genomic_DNA"/>
</dbReference>
<dbReference type="eggNOG" id="COG3167">
    <property type="taxonomic scope" value="Bacteria"/>
</dbReference>
<proteinExistence type="predicted"/>
<dbReference type="GO" id="GO:0043683">
    <property type="term" value="P:type IV pilus assembly"/>
    <property type="evidence" value="ECO:0007669"/>
    <property type="project" value="InterPro"/>
</dbReference>
<name>W0RMH1_9BACT</name>
<dbReference type="GO" id="GO:0043107">
    <property type="term" value="P:type IV pilus-dependent motility"/>
    <property type="evidence" value="ECO:0007669"/>
    <property type="project" value="InterPro"/>
</dbReference>
<dbReference type="AlphaFoldDB" id="W0RMH1"/>
<dbReference type="KEGG" id="gba:J421_3978"/>
<sequence length="153" mass="16107">MTKLRDEAARTGAGLEAMRRLVPTEREVPALLEEISTAARRAGLEVSGVVPDPVLKGDEFDTYRYKITVVGGYHRLSTFLANVGSLPRIVAPVAFTLTPAPDAAQAPVKPGVTRPPQLAASVTLQTYVAHGIATAPADTVAVRPVANTGEILP</sequence>
<dbReference type="InterPro" id="IPR007445">
    <property type="entry name" value="PilO"/>
</dbReference>
<protein>
    <submittedName>
        <fullName evidence="1">Pilus assembly protein PilO</fullName>
    </submittedName>
</protein>
<evidence type="ECO:0000313" key="1">
    <source>
        <dbReference type="EMBL" id="AHG91515.1"/>
    </source>
</evidence>
<dbReference type="InParanoid" id="W0RMH1"/>
<dbReference type="STRING" id="861299.J421_3978"/>
<keyword evidence="2" id="KW-1185">Reference proteome</keyword>
<dbReference type="RefSeq" id="WP_025412962.1">
    <property type="nucleotide sequence ID" value="NZ_CP007128.1"/>
</dbReference>
<gene>
    <name evidence="1" type="ORF">J421_3978</name>
</gene>
<evidence type="ECO:0000313" key="2">
    <source>
        <dbReference type="Proteomes" id="UP000019151"/>
    </source>
</evidence>
<dbReference type="HOGENOM" id="CLU_1710652_0_0_0"/>
<dbReference type="Gene3D" id="3.30.70.60">
    <property type="match status" value="1"/>
</dbReference>
<dbReference type="Pfam" id="PF04350">
    <property type="entry name" value="PilO"/>
    <property type="match status" value="1"/>
</dbReference>
<dbReference type="PANTHER" id="PTHR39555:SF1">
    <property type="entry name" value="TYPE IV PILUS INNER MEMBRANE COMPONENT PILO"/>
    <property type="match status" value="1"/>
</dbReference>
<dbReference type="InterPro" id="IPR014717">
    <property type="entry name" value="Transl_elong_EF1B/ribsomal_bS6"/>
</dbReference>